<gene>
    <name evidence="3" type="ORF">VSH64_25270</name>
</gene>
<dbReference type="InterPro" id="IPR051610">
    <property type="entry name" value="GPI/OXD"/>
</dbReference>
<keyword evidence="1" id="KW-0479">Metal-binding</keyword>
<evidence type="ECO:0000313" key="4">
    <source>
        <dbReference type="Proteomes" id="UP001330812"/>
    </source>
</evidence>
<dbReference type="PANTHER" id="PTHR35848">
    <property type="entry name" value="OXALATE-BINDING PROTEIN"/>
    <property type="match status" value="1"/>
</dbReference>
<organism evidence="3 4">
    <name type="scientific">Amycolatopsis rhabdoformis</name>
    <dbReference type="NCBI Taxonomy" id="1448059"/>
    <lineage>
        <taxon>Bacteria</taxon>
        <taxon>Bacillati</taxon>
        <taxon>Actinomycetota</taxon>
        <taxon>Actinomycetes</taxon>
        <taxon>Pseudonocardiales</taxon>
        <taxon>Pseudonocardiaceae</taxon>
        <taxon>Amycolatopsis</taxon>
    </lineage>
</organism>
<name>A0ABZ1HVA0_9PSEU</name>
<dbReference type="SUPFAM" id="SSF51182">
    <property type="entry name" value="RmlC-like cupins"/>
    <property type="match status" value="1"/>
</dbReference>
<evidence type="ECO:0000313" key="3">
    <source>
        <dbReference type="EMBL" id="WSE26188.1"/>
    </source>
</evidence>
<dbReference type="EMBL" id="CP142149">
    <property type="protein sequence ID" value="WSE26188.1"/>
    <property type="molecule type" value="Genomic_DNA"/>
</dbReference>
<reference evidence="3 4" key="1">
    <citation type="journal article" date="2015" name="Int. J. Syst. Evol. Microbiol.">
        <title>Amycolatopsis rhabdoformis sp. nov., an actinomycete isolated from a tropical forest soil.</title>
        <authorList>
            <person name="Souza W.R."/>
            <person name="Silva R.E."/>
            <person name="Goodfellow M."/>
            <person name="Busarakam K."/>
            <person name="Figueiro F.S."/>
            <person name="Ferreira D."/>
            <person name="Rodrigues-Filho E."/>
            <person name="Moraes L.A.B."/>
            <person name="Zucchi T.D."/>
        </authorList>
    </citation>
    <scope>NUCLEOTIDE SEQUENCE [LARGE SCALE GENOMIC DNA]</scope>
    <source>
        <strain evidence="3 4">NCIMB 14900</strain>
    </source>
</reference>
<protein>
    <submittedName>
        <fullName evidence="3">Cupin domain-containing protein</fullName>
    </submittedName>
</protein>
<dbReference type="Gene3D" id="2.60.120.10">
    <property type="entry name" value="Jelly Rolls"/>
    <property type="match status" value="1"/>
</dbReference>
<dbReference type="Pfam" id="PF07883">
    <property type="entry name" value="Cupin_2"/>
    <property type="match status" value="1"/>
</dbReference>
<keyword evidence="4" id="KW-1185">Reference proteome</keyword>
<dbReference type="InterPro" id="IPR011051">
    <property type="entry name" value="RmlC_Cupin_sf"/>
</dbReference>
<dbReference type="RefSeq" id="WP_326565156.1">
    <property type="nucleotide sequence ID" value="NZ_CP142149.1"/>
</dbReference>
<dbReference type="InterPro" id="IPR014710">
    <property type="entry name" value="RmlC-like_jellyroll"/>
</dbReference>
<dbReference type="InterPro" id="IPR013096">
    <property type="entry name" value="Cupin_2"/>
</dbReference>
<accession>A0ABZ1HVA0</accession>
<dbReference type="PANTHER" id="PTHR35848:SF6">
    <property type="entry name" value="CUPIN TYPE-2 DOMAIN-CONTAINING PROTEIN"/>
    <property type="match status" value="1"/>
</dbReference>
<evidence type="ECO:0000256" key="1">
    <source>
        <dbReference type="ARBA" id="ARBA00022723"/>
    </source>
</evidence>
<feature type="domain" description="Cupin type-2" evidence="2">
    <location>
        <begin position="45"/>
        <end position="112"/>
    </location>
</feature>
<evidence type="ECO:0000259" key="2">
    <source>
        <dbReference type="Pfam" id="PF07883"/>
    </source>
</evidence>
<proteinExistence type="predicted"/>
<dbReference type="Proteomes" id="UP001330812">
    <property type="component" value="Chromosome"/>
</dbReference>
<sequence>MDYVLNPKDISWHRLEKPGFPGIGFEFSESVVDADYTSVYSVQLSKIGPGGKSKLHRDPYNHAFYVTAGSGSVRIGKDSWDVEVGSVIKIPSGEIHGFSNTGDTDLEFVVIYDPPYVAGTDPVQTLEN</sequence>